<dbReference type="InterPro" id="IPR011674">
    <property type="entry name" value="DUF1616"/>
</dbReference>
<sequence length="314" mass="35851">MPSIEKYVVIIAFVLVLLYTIYPIVYSENLDSEVANVLKDIDYLYNHGVNVEDLVHKLDQAVKLINNGDYDRAKTILSGIKNEIASLKSKAETIYLYKTIYKYGLVAILLSLPILAYFLIPRIYLYLWYRLRRGWIVKRVHHSSGEKNSGSYEEVFAVIMAIIVVASVFAAAQVLRPRVVEPFTALGLLNENCVIGDYPREVVVGDNITLCIFVDNHMNEPIYYRVIYRIGTNNTIPTNTTPSPEPEIKEWRGVLNQGENTTFKIVVPISYSGNTNTSRIALIFELWIYNVDSNEWIYTGRWNHLYVKPVSPGG</sequence>
<dbReference type="STRING" id="591019.Shell_0866"/>
<evidence type="ECO:0000259" key="2">
    <source>
        <dbReference type="Pfam" id="PF07760"/>
    </source>
</evidence>
<dbReference type="HOGENOM" id="CLU_884599_0_0_2"/>
<dbReference type="GeneID" id="71811177"/>
<evidence type="ECO:0000313" key="3">
    <source>
        <dbReference type="EMBL" id="ADI31976.1"/>
    </source>
</evidence>
<feature type="transmembrane region" description="Helical" evidence="1">
    <location>
        <begin position="105"/>
        <end position="129"/>
    </location>
</feature>
<dbReference type="RefSeq" id="WP_013143174.1">
    <property type="nucleotide sequence ID" value="NC_014205.1"/>
</dbReference>
<feature type="transmembrane region" description="Helical" evidence="1">
    <location>
        <begin position="7"/>
        <end position="25"/>
    </location>
</feature>
<dbReference type="eggNOG" id="arCOG02884">
    <property type="taxonomic scope" value="Archaea"/>
</dbReference>
<feature type="transmembrane region" description="Helical" evidence="1">
    <location>
        <begin position="155"/>
        <end position="175"/>
    </location>
</feature>
<keyword evidence="1" id="KW-0812">Transmembrane</keyword>
<reference evidence="3 4" key="2">
    <citation type="journal article" date="2011" name="Stand. Genomic Sci.">
        <title>Complete genome sequence of Staphylothermus hellenicus P8.</title>
        <authorList>
            <person name="Anderson I."/>
            <person name="Wirth R."/>
            <person name="Lucas S."/>
            <person name="Copeland A."/>
            <person name="Lapidus A."/>
            <person name="Cheng J.F."/>
            <person name="Goodwin L."/>
            <person name="Pitluck S."/>
            <person name="Davenport K."/>
            <person name="Detter J.C."/>
            <person name="Han C."/>
            <person name="Tapia R."/>
            <person name="Land M."/>
            <person name="Hauser L."/>
            <person name="Pati A."/>
            <person name="Mikhailova N."/>
            <person name="Woyke T."/>
            <person name="Klenk H.P."/>
            <person name="Kyrpides N."/>
            <person name="Ivanova N."/>
        </authorList>
    </citation>
    <scope>NUCLEOTIDE SEQUENCE [LARGE SCALE GENOMIC DNA]</scope>
    <source>
        <strain evidence="4">DSM 12710 / JCM 10830 / BK20S6-10-b1 / P8</strain>
    </source>
</reference>
<gene>
    <name evidence="3" type="ordered locus">Shell_0866</name>
</gene>
<proteinExistence type="predicted"/>
<dbReference type="AlphaFoldDB" id="D7D880"/>
<dbReference type="EMBL" id="CP002051">
    <property type="protein sequence ID" value="ADI31976.1"/>
    <property type="molecule type" value="Genomic_DNA"/>
</dbReference>
<dbReference type="Pfam" id="PF07760">
    <property type="entry name" value="DUF1616"/>
    <property type="match status" value="1"/>
</dbReference>
<dbReference type="KEGG" id="shc:Shell_0866"/>
<protein>
    <recommendedName>
        <fullName evidence="2">DUF1616 domain-containing protein</fullName>
    </recommendedName>
</protein>
<feature type="domain" description="DUF1616" evidence="2">
    <location>
        <begin position="130"/>
        <end position="273"/>
    </location>
</feature>
<evidence type="ECO:0000256" key="1">
    <source>
        <dbReference type="SAM" id="Phobius"/>
    </source>
</evidence>
<accession>D7D880</accession>
<name>D7D880_STAHD</name>
<reference evidence="4" key="1">
    <citation type="submission" date="2010-05" db="EMBL/GenBank/DDBJ databases">
        <title>Complete sequence of Staphylothermus hellenicus DSM 12710.</title>
        <authorList>
            <consortium name="US DOE Joint Genome Institute"/>
            <person name="Lucas S."/>
            <person name="Copeland A."/>
            <person name="Lapidus A."/>
            <person name="Cheng J.-F."/>
            <person name="Bruce D."/>
            <person name="Goodwin L."/>
            <person name="Pitluck S."/>
            <person name="Davenport K."/>
            <person name="Detter J.C."/>
            <person name="Han C."/>
            <person name="Tapia R."/>
            <person name="Larimer F."/>
            <person name="Land M."/>
            <person name="Hauser L."/>
            <person name="Kyrpides N."/>
            <person name="Mikhailova N."/>
            <person name="Anderson I.J."/>
            <person name="Woyke T."/>
        </authorList>
    </citation>
    <scope>NUCLEOTIDE SEQUENCE [LARGE SCALE GENOMIC DNA]</scope>
    <source>
        <strain evidence="4">DSM 12710 / JCM 10830 / BK20S6-10-b1 / P8</strain>
    </source>
</reference>
<keyword evidence="4" id="KW-1185">Reference proteome</keyword>
<dbReference type="Proteomes" id="UP000002573">
    <property type="component" value="Chromosome"/>
</dbReference>
<keyword evidence="1" id="KW-0472">Membrane</keyword>
<organism evidence="3 4">
    <name type="scientific">Staphylothermus hellenicus (strain DSM 12710 / JCM 10830 / BK20S6-10-b1 / P8)</name>
    <dbReference type="NCBI Taxonomy" id="591019"/>
    <lineage>
        <taxon>Archaea</taxon>
        <taxon>Thermoproteota</taxon>
        <taxon>Thermoprotei</taxon>
        <taxon>Desulfurococcales</taxon>
        <taxon>Desulfurococcaceae</taxon>
        <taxon>Staphylothermus</taxon>
    </lineage>
</organism>
<keyword evidence="1" id="KW-1133">Transmembrane helix</keyword>
<evidence type="ECO:0000313" key="4">
    <source>
        <dbReference type="Proteomes" id="UP000002573"/>
    </source>
</evidence>